<organism evidence="1 2">
    <name type="scientific">Clydaea vesicula</name>
    <dbReference type="NCBI Taxonomy" id="447962"/>
    <lineage>
        <taxon>Eukaryota</taxon>
        <taxon>Fungi</taxon>
        <taxon>Fungi incertae sedis</taxon>
        <taxon>Chytridiomycota</taxon>
        <taxon>Chytridiomycota incertae sedis</taxon>
        <taxon>Chytridiomycetes</taxon>
        <taxon>Lobulomycetales</taxon>
        <taxon>Lobulomycetaceae</taxon>
        <taxon>Clydaea</taxon>
    </lineage>
</organism>
<accession>A0AAD5U3A7</accession>
<evidence type="ECO:0000313" key="1">
    <source>
        <dbReference type="EMBL" id="KAJ3222975.1"/>
    </source>
</evidence>
<evidence type="ECO:0000313" key="2">
    <source>
        <dbReference type="Proteomes" id="UP001211065"/>
    </source>
</evidence>
<dbReference type="EMBL" id="JADGJW010000150">
    <property type="protein sequence ID" value="KAJ3222975.1"/>
    <property type="molecule type" value="Genomic_DNA"/>
</dbReference>
<dbReference type="AlphaFoldDB" id="A0AAD5U3A7"/>
<protein>
    <recommendedName>
        <fullName evidence="3">CRAL-TRIO domain-containing protein</fullName>
    </recommendedName>
</protein>
<comment type="caution">
    <text evidence="1">The sequence shown here is derived from an EMBL/GenBank/DDBJ whole genome shotgun (WGS) entry which is preliminary data.</text>
</comment>
<dbReference type="Proteomes" id="UP001211065">
    <property type="component" value="Unassembled WGS sequence"/>
</dbReference>
<dbReference type="SUPFAM" id="SSF52087">
    <property type="entry name" value="CRAL/TRIO domain"/>
    <property type="match status" value="1"/>
</dbReference>
<sequence>MLITILLLQCISSQIIRHDLNIDKFTFNLQTAYNSFQVAVKPIQSNLEKLITISSSKFNFDYSCAVANSNICANAKQDIISVSEKISKLIFIKEEIKVFVSFSSLNSTNNPGKAVSASFFVAQPVDGTAEEQDRNLYSYPQALIKNLNLDVETEFAEFDIIATFNSDFNFWFSNDTNIFPISPNQTSFEMFVAKEFTSALGFSSNWVKVSKDINTLTPPLQVDELNPNFYSKWSYNSIFDKFLFKENQKESLMEISNSIRNNFHVDSLSQESFFSWWPKSASYSNASKLYNDIKLYNNSIYLRSSNDPNNLVQLSIDTNELVNLEFSLSFLDDTKYLNSEEFLMTRTLPTGKSLVDFLNKSSTVDNSSRIESIWGPNISQVMLNIGWASPLDQKIKNAKINFLVKDESRLLQFLGKARDGTPNLWCNLDSLVSYLVIPNSTKSEEDEILTESTSNKKKKKIPAPIKILNLLNTIYKDANGKEKVLLYILNFLNKSKKEGIFKGKITLIIDRGQTSEPNLSIMRYLIPIFQNHFPERLNKLIIFPVSGAASSKELFNWIDNEEKLERYGGTLVDPVNKYKNNIKSNNKLINLNTPSFIDLPNSQLNSPQLESLNVALTSEKEHNLESSNKKTFFNWASVSLNSSANLNNENKKNASLIIEPDEIIWCAPDELLPEEV</sequence>
<evidence type="ECO:0008006" key="3">
    <source>
        <dbReference type="Google" id="ProtNLM"/>
    </source>
</evidence>
<name>A0AAD5U3A7_9FUNG</name>
<gene>
    <name evidence="1" type="ORF">HK099_001693</name>
</gene>
<reference evidence="1" key="1">
    <citation type="submission" date="2020-05" db="EMBL/GenBank/DDBJ databases">
        <title>Phylogenomic resolution of chytrid fungi.</title>
        <authorList>
            <person name="Stajich J.E."/>
            <person name="Amses K."/>
            <person name="Simmons R."/>
            <person name="Seto K."/>
            <person name="Myers J."/>
            <person name="Bonds A."/>
            <person name="Quandt C.A."/>
            <person name="Barry K."/>
            <person name="Liu P."/>
            <person name="Grigoriev I."/>
            <person name="Longcore J.E."/>
            <person name="James T.Y."/>
        </authorList>
    </citation>
    <scope>NUCLEOTIDE SEQUENCE</scope>
    <source>
        <strain evidence="1">JEL0476</strain>
    </source>
</reference>
<dbReference type="InterPro" id="IPR036865">
    <property type="entry name" value="CRAL-TRIO_dom_sf"/>
</dbReference>
<keyword evidence="2" id="KW-1185">Reference proteome</keyword>
<proteinExistence type="predicted"/>